<dbReference type="PROSITE" id="PS51257">
    <property type="entry name" value="PROKAR_LIPOPROTEIN"/>
    <property type="match status" value="1"/>
</dbReference>
<dbReference type="InterPro" id="IPR036465">
    <property type="entry name" value="vWFA_dom_sf"/>
</dbReference>
<keyword evidence="5" id="KW-1185">Reference proteome</keyword>
<evidence type="ECO:0000313" key="4">
    <source>
        <dbReference type="EMBL" id="MDC0740671.1"/>
    </source>
</evidence>
<comment type="caution">
    <text evidence="4">The sequence shown here is derived from an EMBL/GenBank/DDBJ whole genome shotgun (WGS) entry which is preliminary data.</text>
</comment>
<gene>
    <name evidence="4" type="ORF">POL67_04890</name>
</gene>
<dbReference type="PROSITE" id="PS50234">
    <property type="entry name" value="VWFA"/>
    <property type="match status" value="1"/>
</dbReference>
<feature type="compositionally biased region" description="Low complexity" evidence="1">
    <location>
        <begin position="36"/>
        <end position="48"/>
    </location>
</feature>
<sequence length="376" mass="38386">MSRPARIHRHLFVCLAMASMAAAVWGGCSAAPVENTTGSNSASSSSSSGSGGAGGAGGTGGTGGDIDFDGGGGDDDSGACISTSAEARRIPLDIVFLIDQSGSMTGQKWNGTTAGLKTFFNDPASSGIGAGLVYFPTQEPYDCEPSHYALLDVPIAGLPGNAFELSNSMPFDATGIGTPTWGALKGALSAATAYQDTHPTHKVVVVLATDGDPLGCGSATIDDIALLAKSAREYNGVRTYVIGVAGSIINNLNKIAAAGGTTAAYDITQDISKFSAKMAEIRSEALGCDFEIPPPPNGQELDPNRVNFSYTPKGMGTPKIIPRADNLADCNELPGWYFDSNAGPTKIILCPASCATVQADSSAKVSVLFGCDSIIH</sequence>
<dbReference type="EMBL" id="JAQNDO010000001">
    <property type="protein sequence ID" value="MDC0740671.1"/>
    <property type="molecule type" value="Genomic_DNA"/>
</dbReference>
<dbReference type="SUPFAM" id="SSF53300">
    <property type="entry name" value="vWA-like"/>
    <property type="match status" value="1"/>
</dbReference>
<dbReference type="Gene3D" id="3.40.50.410">
    <property type="entry name" value="von Willebrand factor, type A domain"/>
    <property type="match status" value="1"/>
</dbReference>
<protein>
    <submittedName>
        <fullName evidence="4">VWA domain-containing protein</fullName>
    </submittedName>
</protein>
<evidence type="ECO:0000256" key="1">
    <source>
        <dbReference type="SAM" id="MobiDB-lite"/>
    </source>
</evidence>
<feature type="signal peptide" evidence="2">
    <location>
        <begin position="1"/>
        <end position="30"/>
    </location>
</feature>
<dbReference type="Pfam" id="PF00092">
    <property type="entry name" value="VWA"/>
    <property type="match status" value="1"/>
</dbReference>
<keyword evidence="2" id="KW-0732">Signal</keyword>
<feature type="domain" description="VWFA" evidence="3">
    <location>
        <begin position="93"/>
        <end position="285"/>
    </location>
</feature>
<reference evidence="4 5" key="1">
    <citation type="submission" date="2022-11" db="EMBL/GenBank/DDBJ databases">
        <title>Minimal conservation of predation-associated metabolite biosynthetic gene clusters underscores biosynthetic potential of Myxococcota including descriptions for ten novel species: Archangium lansinium sp. nov., Myxococcus landrumus sp. nov., Nannocystis bai.</title>
        <authorList>
            <person name="Ahearne A."/>
            <person name="Stevens C."/>
            <person name="Dowd S."/>
        </authorList>
    </citation>
    <scope>NUCLEOTIDE SEQUENCE [LARGE SCALE GENOMIC DNA]</scope>
    <source>
        <strain evidence="4 5">RJM3</strain>
    </source>
</reference>
<organism evidence="4 5">
    <name type="scientific">Polyangium mundeleinium</name>
    <dbReference type="NCBI Taxonomy" id="2995306"/>
    <lineage>
        <taxon>Bacteria</taxon>
        <taxon>Pseudomonadati</taxon>
        <taxon>Myxococcota</taxon>
        <taxon>Polyangia</taxon>
        <taxon>Polyangiales</taxon>
        <taxon>Polyangiaceae</taxon>
        <taxon>Polyangium</taxon>
    </lineage>
</organism>
<dbReference type="CDD" id="cd00198">
    <property type="entry name" value="vWFA"/>
    <property type="match status" value="1"/>
</dbReference>
<feature type="compositionally biased region" description="Acidic residues" evidence="1">
    <location>
        <begin position="66"/>
        <end position="77"/>
    </location>
</feature>
<proteinExistence type="predicted"/>
<dbReference type="RefSeq" id="WP_271915873.1">
    <property type="nucleotide sequence ID" value="NZ_JAQNDO010000001.1"/>
</dbReference>
<feature type="region of interest" description="Disordered" evidence="1">
    <location>
        <begin position="35"/>
        <end position="80"/>
    </location>
</feature>
<name>A0ABT5EFR1_9BACT</name>
<evidence type="ECO:0000256" key="2">
    <source>
        <dbReference type="SAM" id="SignalP"/>
    </source>
</evidence>
<dbReference type="SMART" id="SM00327">
    <property type="entry name" value="VWA"/>
    <property type="match status" value="1"/>
</dbReference>
<feature type="chain" id="PRO_5046036392" evidence="2">
    <location>
        <begin position="31"/>
        <end position="376"/>
    </location>
</feature>
<dbReference type="InterPro" id="IPR002035">
    <property type="entry name" value="VWF_A"/>
</dbReference>
<feature type="compositionally biased region" description="Gly residues" evidence="1">
    <location>
        <begin position="49"/>
        <end position="64"/>
    </location>
</feature>
<evidence type="ECO:0000259" key="3">
    <source>
        <dbReference type="PROSITE" id="PS50234"/>
    </source>
</evidence>
<accession>A0ABT5EFR1</accession>
<evidence type="ECO:0000313" key="5">
    <source>
        <dbReference type="Proteomes" id="UP001221411"/>
    </source>
</evidence>
<dbReference type="Proteomes" id="UP001221411">
    <property type="component" value="Unassembled WGS sequence"/>
</dbReference>